<accession>A0A7L5AQF1</accession>
<keyword evidence="3" id="KW-1185">Reference proteome</keyword>
<reference evidence="2 3" key="1">
    <citation type="submission" date="2016-09" db="EMBL/GenBank/DDBJ databases">
        <title>Complete genome sequence of microbes from the polar regions.</title>
        <authorList>
            <person name="Liao L."/>
            <person name="Chen B."/>
        </authorList>
    </citation>
    <scope>NUCLEOTIDE SEQUENCE [LARGE SCALE GENOMIC DNA]</scope>
    <source>
        <strain evidence="2 3">ZS314</strain>
    </source>
</reference>
<dbReference type="Gene3D" id="3.10.180.10">
    <property type="entry name" value="2,3-Dihydroxybiphenyl 1,2-Dioxygenase, domain 1"/>
    <property type="match status" value="1"/>
</dbReference>
<evidence type="ECO:0000313" key="3">
    <source>
        <dbReference type="Proteomes" id="UP000464507"/>
    </source>
</evidence>
<dbReference type="RefSeq" id="WP_161886987.1">
    <property type="nucleotide sequence ID" value="NZ_CP017146.1"/>
</dbReference>
<feature type="domain" description="VOC" evidence="1">
    <location>
        <begin position="5"/>
        <end position="125"/>
    </location>
</feature>
<organism evidence="2 3">
    <name type="scientific">Marisediminicola antarctica</name>
    <dbReference type="NCBI Taxonomy" id="674079"/>
    <lineage>
        <taxon>Bacteria</taxon>
        <taxon>Bacillati</taxon>
        <taxon>Actinomycetota</taxon>
        <taxon>Actinomycetes</taxon>
        <taxon>Micrococcales</taxon>
        <taxon>Microbacteriaceae</taxon>
        <taxon>Marisediminicola</taxon>
    </lineage>
</organism>
<dbReference type="InterPro" id="IPR029068">
    <property type="entry name" value="Glyas_Bleomycin-R_OHBP_Dase"/>
</dbReference>
<sequence>MFDTTKAYGTFSVDDLATARRFYGETLGLDVSDGSTGFLEIRLASGAAVFAYAKANHTPASFTILNFPVADVDAAVDELAALGVATKIYSDDEIRTDAKGIMRGHGPDIAWFKDPAGNVIAVHSE</sequence>
<protein>
    <submittedName>
        <fullName evidence="2">Glyoxalase</fullName>
    </submittedName>
</protein>
<gene>
    <name evidence="2" type="ORF">BHD05_14015</name>
</gene>
<dbReference type="Proteomes" id="UP000464507">
    <property type="component" value="Chromosome"/>
</dbReference>
<dbReference type="InterPro" id="IPR037523">
    <property type="entry name" value="VOC_core"/>
</dbReference>
<dbReference type="OrthoDB" id="9804907at2"/>
<dbReference type="EMBL" id="CP017146">
    <property type="protein sequence ID" value="QHO70599.1"/>
    <property type="molecule type" value="Genomic_DNA"/>
</dbReference>
<dbReference type="AlphaFoldDB" id="A0A7L5AQF1"/>
<evidence type="ECO:0000313" key="2">
    <source>
        <dbReference type="EMBL" id="QHO70599.1"/>
    </source>
</evidence>
<dbReference type="Pfam" id="PF00903">
    <property type="entry name" value="Glyoxalase"/>
    <property type="match status" value="1"/>
</dbReference>
<evidence type="ECO:0000259" key="1">
    <source>
        <dbReference type="PROSITE" id="PS51819"/>
    </source>
</evidence>
<dbReference type="PROSITE" id="PS51819">
    <property type="entry name" value="VOC"/>
    <property type="match status" value="1"/>
</dbReference>
<dbReference type="KEGG" id="mant:BHD05_14015"/>
<proteinExistence type="predicted"/>
<dbReference type="SUPFAM" id="SSF54593">
    <property type="entry name" value="Glyoxalase/Bleomycin resistance protein/Dihydroxybiphenyl dioxygenase"/>
    <property type="match status" value="1"/>
</dbReference>
<name>A0A7L5AQF1_9MICO</name>
<dbReference type="InterPro" id="IPR004360">
    <property type="entry name" value="Glyas_Fos-R_dOase_dom"/>
</dbReference>